<feature type="compositionally biased region" description="Acidic residues" evidence="1">
    <location>
        <begin position="237"/>
        <end position="249"/>
    </location>
</feature>
<dbReference type="Pfam" id="PF03732">
    <property type="entry name" value="Retrotrans_gag"/>
    <property type="match status" value="1"/>
</dbReference>
<dbReference type="EnsemblPlants" id="OB0146G10020.1">
    <property type="protein sequence ID" value="OB0146G10020.1"/>
    <property type="gene ID" value="OB0146G10020"/>
</dbReference>
<accession>J3KVC6</accession>
<dbReference type="PROSITE" id="PS51257">
    <property type="entry name" value="PROKAR_LIPOPROTEIN"/>
    <property type="match status" value="1"/>
</dbReference>
<dbReference type="HOGENOM" id="CLU_583149_0_0_1"/>
<sequence length="469" mass="51313">MELFLRTNGYVIIIVFSCTLAGPRQMADLPKTHRGQGMDHFMAELSRMAITAWYPYDPEYTAIHRLSGEFPHMLLVWSRRLPDYRGQPEPGGARLRLTARKRTRAPPRVEEAYSSPSNPLPPMQYPSSPNPSQQSGAASSPRVAGNANGAGATGWVTVLSSSPRAGVLKEVKLENSQSHSEDEGGEGEPAMVNIRQGNRDTEESETTQMHRRSNTTTPAAAGEPHPCSSCGQPNLDDQPDGTTDEAAYSDDAADGQPAVVAAAKSTEWSTLGAVQEKVAFATHQLMGPASTWWDNFLVTRTATTEVTWAEFCLNFHKAHIPSGILTQKKREFCALQQGNRLVTEYLHEFNRLARYVPEVSALMLREIIGAWSIKHSSSMHGASEEPLPDSAGRGEGGFDAVETSDTTGHLLVGGVAKKEMGFGSPKDGFTRGVQYGAPYHAPIRFLPANKGYQEERRQRLQGSRTYVVM</sequence>
<evidence type="ECO:0000313" key="4">
    <source>
        <dbReference type="Proteomes" id="UP000006038"/>
    </source>
</evidence>
<evidence type="ECO:0000259" key="2">
    <source>
        <dbReference type="Pfam" id="PF03732"/>
    </source>
</evidence>
<dbReference type="AlphaFoldDB" id="J3KVC6"/>
<protein>
    <recommendedName>
        <fullName evidence="2">Retrotransposon gag domain-containing protein</fullName>
    </recommendedName>
</protein>
<feature type="region of interest" description="Disordered" evidence="1">
    <location>
        <begin position="173"/>
        <end position="192"/>
    </location>
</feature>
<organism evidence="3">
    <name type="scientific">Oryza brachyantha</name>
    <name type="common">malo sina</name>
    <dbReference type="NCBI Taxonomy" id="4533"/>
    <lineage>
        <taxon>Eukaryota</taxon>
        <taxon>Viridiplantae</taxon>
        <taxon>Streptophyta</taxon>
        <taxon>Embryophyta</taxon>
        <taxon>Tracheophyta</taxon>
        <taxon>Spermatophyta</taxon>
        <taxon>Magnoliopsida</taxon>
        <taxon>Liliopsida</taxon>
        <taxon>Poales</taxon>
        <taxon>Poaceae</taxon>
        <taxon>BOP clade</taxon>
        <taxon>Oryzoideae</taxon>
        <taxon>Oryzeae</taxon>
        <taxon>Oryzinae</taxon>
        <taxon>Oryza</taxon>
    </lineage>
</organism>
<evidence type="ECO:0000256" key="1">
    <source>
        <dbReference type="SAM" id="MobiDB-lite"/>
    </source>
</evidence>
<dbReference type="Proteomes" id="UP000006038">
    <property type="component" value="Unassembled WGS sequence"/>
</dbReference>
<feature type="compositionally biased region" description="Low complexity" evidence="1">
    <location>
        <begin position="125"/>
        <end position="146"/>
    </location>
</feature>
<dbReference type="eggNOG" id="ENOG502RRSI">
    <property type="taxonomic scope" value="Eukaryota"/>
</dbReference>
<feature type="region of interest" description="Disordered" evidence="1">
    <location>
        <begin position="87"/>
        <end position="146"/>
    </location>
</feature>
<evidence type="ECO:0000313" key="3">
    <source>
        <dbReference type="EnsemblPlants" id="OB0146G10020.1"/>
    </source>
</evidence>
<name>J3KVC6_ORYBR</name>
<feature type="region of interest" description="Disordered" evidence="1">
    <location>
        <begin position="197"/>
        <end position="249"/>
    </location>
</feature>
<reference evidence="3" key="1">
    <citation type="submission" date="2015-06" db="UniProtKB">
        <authorList>
            <consortium name="EnsemblPlants"/>
        </authorList>
    </citation>
    <scope>IDENTIFICATION</scope>
</reference>
<dbReference type="Gramene" id="OB0146G10020.1">
    <property type="protein sequence ID" value="OB0146G10020.1"/>
    <property type="gene ID" value="OB0146G10020"/>
</dbReference>
<feature type="domain" description="Retrotransposon gag" evidence="2">
    <location>
        <begin position="280"/>
        <end position="358"/>
    </location>
</feature>
<keyword evidence="4" id="KW-1185">Reference proteome</keyword>
<dbReference type="InterPro" id="IPR005162">
    <property type="entry name" value="Retrotrans_gag_dom"/>
</dbReference>
<proteinExistence type="predicted"/>